<dbReference type="PRINTS" id="PR00359">
    <property type="entry name" value="BP450"/>
</dbReference>
<comment type="caution">
    <text evidence="3">The sequence shown here is derived from an EMBL/GenBank/DDBJ whole genome shotgun (WGS) entry which is preliminary data.</text>
</comment>
<protein>
    <submittedName>
        <fullName evidence="3">Cytochrome P450</fullName>
    </submittedName>
</protein>
<keyword evidence="2" id="KW-0408">Iron</keyword>
<sequence>MTTPSTAPSTGDVPVVTLDPTGADHMGEAARLRAAGPVVRVVLPGGLHAWALTTHALVGELVRHERVSKDWRDWTAVKTGELTDDNPIIGMIKVTNMVTANGAEHHRLRRPVTRTFTSRRVQALGPGIEATAAELLDALPAHADASGVVDLRAHLSVPLPMRVICELLGVPDDQQARLRHLVDTIFRTDTTPEQVTAVQEDIPRFLGELIALRTREPGDDLTSALVADPSGLSGEELAGTLWVLLTAGHETTIGLITNAVRALLTHPAQLAAVLDGTDDDWARVVEEVLRWDPPIGNFLARYPLEDLEFAGVTIPAGDAIMAPYTAVARDPEQHGPDAHLFDISREPRAKHLAFGDGPHVCLGPHLARLETRIALKALFARHPRLELAAELAAALDGTATPLADAPVDLAALGPRLDADPSEGVHVV</sequence>
<dbReference type="PROSITE" id="PS00086">
    <property type="entry name" value="CYTOCHROME_P450"/>
    <property type="match status" value="1"/>
</dbReference>
<dbReference type="SUPFAM" id="SSF48264">
    <property type="entry name" value="Cytochrome P450"/>
    <property type="match status" value="1"/>
</dbReference>
<dbReference type="InterPro" id="IPR001128">
    <property type="entry name" value="Cyt_P450"/>
</dbReference>
<dbReference type="InterPro" id="IPR036396">
    <property type="entry name" value="Cyt_P450_sf"/>
</dbReference>
<proteinExistence type="inferred from homology"/>
<dbReference type="Gene3D" id="1.10.630.10">
    <property type="entry name" value="Cytochrome P450"/>
    <property type="match status" value="1"/>
</dbReference>
<feature type="non-terminal residue" evidence="3">
    <location>
        <position position="427"/>
    </location>
</feature>
<dbReference type="CDD" id="cd11029">
    <property type="entry name" value="CYP107-like"/>
    <property type="match status" value="1"/>
</dbReference>
<dbReference type="PANTHER" id="PTHR46696">
    <property type="entry name" value="P450, PUTATIVE (EUROFUNG)-RELATED"/>
    <property type="match status" value="1"/>
</dbReference>
<keyword evidence="2" id="KW-0479">Metal-binding</keyword>
<keyword evidence="4" id="KW-1185">Reference proteome</keyword>
<gene>
    <name evidence="3" type="ORF">ACFPZN_38900</name>
</gene>
<dbReference type="EMBL" id="JBHSON010000073">
    <property type="protein sequence ID" value="MFC5751621.1"/>
    <property type="molecule type" value="Genomic_DNA"/>
</dbReference>
<evidence type="ECO:0000256" key="1">
    <source>
        <dbReference type="ARBA" id="ARBA00010617"/>
    </source>
</evidence>
<keyword evidence="2" id="KW-0349">Heme</keyword>
<dbReference type="Pfam" id="PF00067">
    <property type="entry name" value="p450"/>
    <property type="match status" value="1"/>
</dbReference>
<evidence type="ECO:0000256" key="2">
    <source>
        <dbReference type="RuleBase" id="RU000461"/>
    </source>
</evidence>
<comment type="similarity">
    <text evidence="1 2">Belongs to the cytochrome P450 family.</text>
</comment>
<dbReference type="InterPro" id="IPR017972">
    <property type="entry name" value="Cyt_P450_CS"/>
</dbReference>
<reference evidence="4" key="1">
    <citation type="journal article" date="2019" name="Int. J. Syst. Evol. Microbiol.">
        <title>The Global Catalogue of Microorganisms (GCM) 10K type strain sequencing project: providing services to taxonomists for standard genome sequencing and annotation.</title>
        <authorList>
            <consortium name="The Broad Institute Genomics Platform"/>
            <consortium name="The Broad Institute Genome Sequencing Center for Infectious Disease"/>
            <person name="Wu L."/>
            <person name="Ma J."/>
        </authorList>
    </citation>
    <scope>NUCLEOTIDE SEQUENCE [LARGE SCALE GENOMIC DNA]</scope>
    <source>
        <strain evidence="4">KCTC 42087</strain>
    </source>
</reference>
<name>A0ABW1A7Z5_9ACTN</name>
<keyword evidence="2" id="KW-0503">Monooxygenase</keyword>
<evidence type="ECO:0000313" key="4">
    <source>
        <dbReference type="Proteomes" id="UP001596074"/>
    </source>
</evidence>
<evidence type="ECO:0000313" key="3">
    <source>
        <dbReference type="EMBL" id="MFC5751621.1"/>
    </source>
</evidence>
<dbReference type="PANTHER" id="PTHR46696:SF1">
    <property type="entry name" value="CYTOCHROME P450 YJIB-RELATED"/>
    <property type="match status" value="1"/>
</dbReference>
<dbReference type="Proteomes" id="UP001596074">
    <property type="component" value="Unassembled WGS sequence"/>
</dbReference>
<dbReference type="PRINTS" id="PR00385">
    <property type="entry name" value="P450"/>
</dbReference>
<dbReference type="RefSeq" id="WP_378287555.1">
    <property type="nucleotide sequence ID" value="NZ_JBHSON010000073.1"/>
</dbReference>
<organism evidence="3 4">
    <name type="scientific">Actinomadura rugatobispora</name>
    <dbReference type="NCBI Taxonomy" id="1994"/>
    <lineage>
        <taxon>Bacteria</taxon>
        <taxon>Bacillati</taxon>
        <taxon>Actinomycetota</taxon>
        <taxon>Actinomycetes</taxon>
        <taxon>Streptosporangiales</taxon>
        <taxon>Thermomonosporaceae</taxon>
        <taxon>Actinomadura</taxon>
    </lineage>
</organism>
<keyword evidence="2" id="KW-0560">Oxidoreductase</keyword>
<dbReference type="InterPro" id="IPR002397">
    <property type="entry name" value="Cyt_P450_B"/>
</dbReference>
<accession>A0ABW1A7Z5</accession>